<gene>
    <name evidence="1" type="ORF">BINO364_LOCUS7255</name>
</gene>
<proteinExistence type="predicted"/>
<feature type="non-terminal residue" evidence="1">
    <location>
        <position position="235"/>
    </location>
</feature>
<evidence type="ECO:0000313" key="2">
    <source>
        <dbReference type="Proteomes" id="UP000838878"/>
    </source>
</evidence>
<organism evidence="1 2">
    <name type="scientific">Brenthis ino</name>
    <name type="common">lesser marbled fritillary</name>
    <dbReference type="NCBI Taxonomy" id="405034"/>
    <lineage>
        <taxon>Eukaryota</taxon>
        <taxon>Metazoa</taxon>
        <taxon>Ecdysozoa</taxon>
        <taxon>Arthropoda</taxon>
        <taxon>Hexapoda</taxon>
        <taxon>Insecta</taxon>
        <taxon>Pterygota</taxon>
        <taxon>Neoptera</taxon>
        <taxon>Endopterygota</taxon>
        <taxon>Lepidoptera</taxon>
        <taxon>Glossata</taxon>
        <taxon>Ditrysia</taxon>
        <taxon>Papilionoidea</taxon>
        <taxon>Nymphalidae</taxon>
        <taxon>Heliconiinae</taxon>
        <taxon>Argynnini</taxon>
        <taxon>Brenthis</taxon>
    </lineage>
</organism>
<dbReference type="Proteomes" id="UP000838878">
    <property type="component" value="Chromosome 2"/>
</dbReference>
<dbReference type="EMBL" id="OV170222">
    <property type="protein sequence ID" value="CAH0721115.1"/>
    <property type="molecule type" value="Genomic_DNA"/>
</dbReference>
<reference evidence="1" key="1">
    <citation type="submission" date="2021-12" db="EMBL/GenBank/DDBJ databases">
        <authorList>
            <person name="Martin H S."/>
        </authorList>
    </citation>
    <scope>NUCLEOTIDE SEQUENCE</scope>
</reference>
<keyword evidence="2" id="KW-1185">Reference proteome</keyword>
<dbReference type="AlphaFoldDB" id="A0A8J9V6W8"/>
<protein>
    <submittedName>
        <fullName evidence="1">Uncharacterized protein</fullName>
    </submittedName>
</protein>
<accession>A0A8J9V6W8</accession>
<name>A0A8J9V6W8_9NEOP</name>
<sequence>MTEAQVGLLIKAASILSQNENDDTSQILKSYYLTRCKLITKGFGLPKKQFSDQVRCSRCCIEWNIETKVKLKPIKLSKRQRRRIKSQAKLPDSKNQTHLLHSNELIRTCSFCGRNTKSLLPKPNNSKINLITEEKNISNSNNVKIQKKQTVKKNNNSINQEFQSNVYCESKLAFSLNLKKNTIHTSIKQKPKIIKNNKKKKDKFAGLCQKAVVAATQLKQVKENKLNLFLKPSIS</sequence>
<dbReference type="OrthoDB" id="8190480at2759"/>
<evidence type="ECO:0000313" key="1">
    <source>
        <dbReference type="EMBL" id="CAH0721115.1"/>
    </source>
</evidence>